<gene>
    <name evidence="1" type="ORF">CTI12_AA079500</name>
</gene>
<keyword evidence="2" id="KW-1185">Reference proteome</keyword>
<dbReference type="Proteomes" id="UP000245207">
    <property type="component" value="Unassembled WGS sequence"/>
</dbReference>
<proteinExistence type="predicted"/>
<comment type="caution">
    <text evidence="1">The sequence shown here is derived from an EMBL/GenBank/DDBJ whole genome shotgun (WGS) entry which is preliminary data.</text>
</comment>
<accession>A0A2U1NU35</accession>
<organism evidence="1 2">
    <name type="scientific">Artemisia annua</name>
    <name type="common">Sweet wormwood</name>
    <dbReference type="NCBI Taxonomy" id="35608"/>
    <lineage>
        <taxon>Eukaryota</taxon>
        <taxon>Viridiplantae</taxon>
        <taxon>Streptophyta</taxon>
        <taxon>Embryophyta</taxon>
        <taxon>Tracheophyta</taxon>
        <taxon>Spermatophyta</taxon>
        <taxon>Magnoliopsida</taxon>
        <taxon>eudicotyledons</taxon>
        <taxon>Gunneridae</taxon>
        <taxon>Pentapetalae</taxon>
        <taxon>asterids</taxon>
        <taxon>campanulids</taxon>
        <taxon>Asterales</taxon>
        <taxon>Asteraceae</taxon>
        <taxon>Asteroideae</taxon>
        <taxon>Anthemideae</taxon>
        <taxon>Artemisiinae</taxon>
        <taxon>Artemisia</taxon>
    </lineage>
</organism>
<reference evidence="1 2" key="1">
    <citation type="journal article" date="2018" name="Mol. Plant">
        <title>The genome of Artemisia annua provides insight into the evolution of Asteraceae family and artemisinin biosynthesis.</title>
        <authorList>
            <person name="Shen Q."/>
            <person name="Zhang L."/>
            <person name="Liao Z."/>
            <person name="Wang S."/>
            <person name="Yan T."/>
            <person name="Shi P."/>
            <person name="Liu M."/>
            <person name="Fu X."/>
            <person name="Pan Q."/>
            <person name="Wang Y."/>
            <person name="Lv Z."/>
            <person name="Lu X."/>
            <person name="Zhang F."/>
            <person name="Jiang W."/>
            <person name="Ma Y."/>
            <person name="Chen M."/>
            <person name="Hao X."/>
            <person name="Li L."/>
            <person name="Tang Y."/>
            <person name="Lv G."/>
            <person name="Zhou Y."/>
            <person name="Sun X."/>
            <person name="Brodelius P.E."/>
            <person name="Rose J.K.C."/>
            <person name="Tang K."/>
        </authorList>
    </citation>
    <scope>NUCLEOTIDE SEQUENCE [LARGE SCALE GENOMIC DNA]</scope>
    <source>
        <strain evidence="2">cv. Huhao1</strain>
        <tissue evidence="1">Leaf</tissue>
    </source>
</reference>
<dbReference type="EMBL" id="PKPP01002185">
    <property type="protein sequence ID" value="PWA77025.1"/>
    <property type="molecule type" value="Genomic_DNA"/>
</dbReference>
<dbReference type="AlphaFoldDB" id="A0A2U1NU35"/>
<sequence length="96" mass="10857">MFDLDELLGVMDQKGECNNENKSEFSQIESVYVPQDPYGVLPEFGFDYVEGGRPEECSFSLEELGLTWEPTEIVLLAWLGQRETVVPNRADSVPLL</sequence>
<protein>
    <submittedName>
        <fullName evidence="1">Uncharacterized protein</fullName>
    </submittedName>
</protein>
<evidence type="ECO:0000313" key="2">
    <source>
        <dbReference type="Proteomes" id="UP000245207"/>
    </source>
</evidence>
<dbReference type="OrthoDB" id="550883at2759"/>
<name>A0A2U1NU35_ARTAN</name>
<evidence type="ECO:0000313" key="1">
    <source>
        <dbReference type="EMBL" id="PWA77025.1"/>
    </source>
</evidence>